<keyword evidence="9 11" id="KW-1133">Transmembrane helix</keyword>
<dbReference type="AlphaFoldDB" id="A0A6P4ZAK9"/>
<accession>A0A6P4ZAK9</accession>
<evidence type="ECO:0000256" key="7">
    <source>
        <dbReference type="ARBA" id="ARBA00022786"/>
    </source>
</evidence>
<keyword evidence="6" id="KW-0863">Zinc-finger</keyword>
<dbReference type="CDD" id="cd16495">
    <property type="entry name" value="RING_CH-C4HC3_MARCH"/>
    <property type="match status" value="1"/>
</dbReference>
<gene>
    <name evidence="14" type="primary">LOC109477069</name>
</gene>
<keyword evidence="3" id="KW-0808">Transferase</keyword>
<evidence type="ECO:0000256" key="4">
    <source>
        <dbReference type="ARBA" id="ARBA00022692"/>
    </source>
</evidence>
<evidence type="ECO:0000256" key="9">
    <source>
        <dbReference type="ARBA" id="ARBA00022989"/>
    </source>
</evidence>
<evidence type="ECO:0000313" key="14">
    <source>
        <dbReference type="RefSeq" id="XP_019633668.1"/>
    </source>
</evidence>
<keyword evidence="10 11" id="KW-0472">Membrane</keyword>
<protein>
    <submittedName>
        <fullName evidence="14">Uncharacterized protein LOC109477069</fullName>
    </submittedName>
</protein>
<evidence type="ECO:0000256" key="8">
    <source>
        <dbReference type="ARBA" id="ARBA00022833"/>
    </source>
</evidence>
<evidence type="ECO:0000256" key="5">
    <source>
        <dbReference type="ARBA" id="ARBA00022723"/>
    </source>
</evidence>
<dbReference type="SMART" id="SM00744">
    <property type="entry name" value="RINGv"/>
    <property type="match status" value="1"/>
</dbReference>
<evidence type="ECO:0000259" key="12">
    <source>
        <dbReference type="PROSITE" id="PS51292"/>
    </source>
</evidence>
<keyword evidence="5" id="KW-0479">Metal-binding</keyword>
<evidence type="ECO:0000256" key="3">
    <source>
        <dbReference type="ARBA" id="ARBA00022679"/>
    </source>
</evidence>
<dbReference type="SUPFAM" id="SSF57850">
    <property type="entry name" value="RING/U-box"/>
    <property type="match status" value="1"/>
</dbReference>
<evidence type="ECO:0000256" key="6">
    <source>
        <dbReference type="ARBA" id="ARBA00022771"/>
    </source>
</evidence>
<proteinExistence type="predicted"/>
<comment type="subcellular location">
    <subcellularLocation>
        <location evidence="1">Membrane</location>
        <topology evidence="1">Multi-pass membrane protein</topology>
    </subcellularLocation>
</comment>
<dbReference type="OrthoDB" id="264354at2759"/>
<dbReference type="InterPro" id="IPR013083">
    <property type="entry name" value="Znf_RING/FYVE/PHD"/>
</dbReference>
<sequence length="222" mass="24355">MESTAWVKNGLDSVSDKTLLYTTSTLVQGPGIETTPSSTTIDGEICRICHSKEDLTNFKPLVSPCACSGSVQFTHLDCLSQWLRNKDAPSDRCEVCKTKFDDDVVQRCQALADTSESSSETGINQSQPDSSLSGVGLPIMLFCLFFSLSLLGYTSYILVCYFPKNIDWLSMLSVALCILLSLVMLVVAFFCFKAVVSEIGRRLATKTRTTEVGEELTEVVQL</sequence>
<dbReference type="Pfam" id="PF12906">
    <property type="entry name" value="RINGv"/>
    <property type="match status" value="1"/>
</dbReference>
<keyword evidence="7" id="KW-0833">Ubl conjugation pathway</keyword>
<evidence type="ECO:0000256" key="11">
    <source>
        <dbReference type="SAM" id="Phobius"/>
    </source>
</evidence>
<feature type="transmembrane region" description="Helical" evidence="11">
    <location>
        <begin position="135"/>
        <end position="156"/>
    </location>
</feature>
<dbReference type="InterPro" id="IPR011016">
    <property type="entry name" value="Znf_RING-CH"/>
</dbReference>
<feature type="transmembrane region" description="Helical" evidence="11">
    <location>
        <begin position="168"/>
        <end position="192"/>
    </location>
</feature>
<dbReference type="GO" id="GO:0006897">
    <property type="term" value="P:endocytosis"/>
    <property type="evidence" value="ECO:0007669"/>
    <property type="project" value="UniProtKB-KW"/>
</dbReference>
<dbReference type="PROSITE" id="PS51292">
    <property type="entry name" value="ZF_RING_CH"/>
    <property type="match status" value="1"/>
</dbReference>
<dbReference type="KEGG" id="bbel:109477069"/>
<organism evidence="13 14">
    <name type="scientific">Branchiostoma belcheri</name>
    <name type="common">Amphioxus</name>
    <dbReference type="NCBI Taxonomy" id="7741"/>
    <lineage>
        <taxon>Eukaryota</taxon>
        <taxon>Metazoa</taxon>
        <taxon>Chordata</taxon>
        <taxon>Cephalochordata</taxon>
        <taxon>Leptocardii</taxon>
        <taxon>Amphioxiformes</taxon>
        <taxon>Branchiostomatidae</taxon>
        <taxon>Branchiostoma</taxon>
    </lineage>
</organism>
<evidence type="ECO:0000256" key="10">
    <source>
        <dbReference type="ARBA" id="ARBA00023136"/>
    </source>
</evidence>
<keyword evidence="2" id="KW-0254">Endocytosis</keyword>
<keyword evidence="13" id="KW-1185">Reference proteome</keyword>
<dbReference type="PANTHER" id="PTHR46065:SF3">
    <property type="entry name" value="FI20425P1"/>
    <property type="match status" value="1"/>
</dbReference>
<evidence type="ECO:0000256" key="1">
    <source>
        <dbReference type="ARBA" id="ARBA00004141"/>
    </source>
</evidence>
<keyword evidence="8" id="KW-0862">Zinc</keyword>
<dbReference type="RefSeq" id="XP_019633668.1">
    <property type="nucleotide sequence ID" value="XM_019778109.1"/>
</dbReference>
<evidence type="ECO:0000313" key="13">
    <source>
        <dbReference type="Proteomes" id="UP000515135"/>
    </source>
</evidence>
<dbReference type="GO" id="GO:0016020">
    <property type="term" value="C:membrane"/>
    <property type="evidence" value="ECO:0007669"/>
    <property type="project" value="UniProtKB-SubCell"/>
</dbReference>
<dbReference type="Gene3D" id="3.30.40.10">
    <property type="entry name" value="Zinc/RING finger domain, C3HC4 (zinc finger)"/>
    <property type="match status" value="1"/>
</dbReference>
<dbReference type="PANTHER" id="PTHR46065">
    <property type="entry name" value="E3 UBIQUITIN-PROTEIN LIGASE MARCH 2/3 FAMILY MEMBER"/>
    <property type="match status" value="1"/>
</dbReference>
<keyword evidence="4 11" id="KW-0812">Transmembrane</keyword>
<feature type="domain" description="RING-CH-type" evidence="12">
    <location>
        <begin position="38"/>
        <end position="103"/>
    </location>
</feature>
<dbReference type="Proteomes" id="UP000515135">
    <property type="component" value="Unplaced"/>
</dbReference>
<dbReference type="GO" id="GO:0008270">
    <property type="term" value="F:zinc ion binding"/>
    <property type="evidence" value="ECO:0007669"/>
    <property type="project" value="UniProtKB-KW"/>
</dbReference>
<evidence type="ECO:0000256" key="2">
    <source>
        <dbReference type="ARBA" id="ARBA00022583"/>
    </source>
</evidence>
<reference evidence="14" key="1">
    <citation type="submission" date="2025-08" db="UniProtKB">
        <authorList>
            <consortium name="RefSeq"/>
        </authorList>
    </citation>
    <scope>IDENTIFICATION</scope>
    <source>
        <tissue evidence="14">Gonad</tissue>
    </source>
</reference>
<name>A0A6P4ZAK9_BRABE</name>
<dbReference type="GeneID" id="109477069"/>
<dbReference type="GO" id="GO:0016740">
    <property type="term" value="F:transferase activity"/>
    <property type="evidence" value="ECO:0007669"/>
    <property type="project" value="UniProtKB-KW"/>
</dbReference>